<feature type="compositionally biased region" description="Low complexity" evidence="1">
    <location>
        <begin position="230"/>
        <end position="241"/>
    </location>
</feature>
<feature type="region of interest" description="Disordered" evidence="1">
    <location>
        <begin position="191"/>
        <end position="278"/>
    </location>
</feature>
<protein>
    <submittedName>
        <fullName evidence="2">Uncharacterized protein</fullName>
    </submittedName>
</protein>
<reference evidence="2" key="1">
    <citation type="submission" date="2021-10" db="EMBL/GenBank/DDBJ databases">
        <authorList>
            <person name="Piombo E."/>
        </authorList>
    </citation>
    <scope>NUCLEOTIDE SEQUENCE</scope>
</reference>
<evidence type="ECO:0000256" key="1">
    <source>
        <dbReference type="SAM" id="MobiDB-lite"/>
    </source>
</evidence>
<feature type="compositionally biased region" description="Pro residues" evidence="1">
    <location>
        <begin position="209"/>
        <end position="220"/>
    </location>
</feature>
<feature type="compositionally biased region" description="Basic residues" evidence="1">
    <location>
        <begin position="1"/>
        <end position="10"/>
    </location>
</feature>
<dbReference type="OrthoDB" id="5153079at2759"/>
<feature type="compositionally biased region" description="Low complexity" evidence="1">
    <location>
        <begin position="39"/>
        <end position="55"/>
    </location>
</feature>
<sequence>MAAGTKRRKLPRGDSSSPPKRKAKRARRSKSQPTKQEESPSPGISTSSSSRSPSPIVEFYAPTHPKLARWRCCTGGCGRRGWPLAVRQCLDCGHERDNKCEDFIDYLGWKKFREWKRWRLFVEGLRAAGDYDFGMKLTPSSIFVPDERLDAVSQELENMESERFLLLGDGRHSCFTDCHLPGECKDVQRAFSRRTSPLSSKEKSQSPRPAMPDSPKSPPPSDDEDGGDVGWVDVVADIDVGSQGTKDEDADSVRPRSRLPSPLLPSDGAPKIYEDDLP</sequence>
<accession>A0A9N9W8D5</accession>
<dbReference type="Proteomes" id="UP000775872">
    <property type="component" value="Unassembled WGS sequence"/>
</dbReference>
<feature type="region of interest" description="Disordered" evidence="1">
    <location>
        <begin position="1"/>
        <end position="56"/>
    </location>
</feature>
<gene>
    <name evidence="2" type="ORF">CSOL1703_00011119</name>
</gene>
<comment type="caution">
    <text evidence="2">The sequence shown here is derived from an EMBL/GenBank/DDBJ whole genome shotgun (WGS) entry which is preliminary data.</text>
</comment>
<evidence type="ECO:0000313" key="2">
    <source>
        <dbReference type="EMBL" id="CAH0045370.1"/>
    </source>
</evidence>
<dbReference type="EMBL" id="CABFOC020000011">
    <property type="protein sequence ID" value="CAH0045370.1"/>
    <property type="molecule type" value="Genomic_DNA"/>
</dbReference>
<evidence type="ECO:0000313" key="3">
    <source>
        <dbReference type="Proteomes" id="UP000775872"/>
    </source>
</evidence>
<proteinExistence type="predicted"/>
<feature type="compositionally biased region" description="Basic and acidic residues" evidence="1">
    <location>
        <begin position="245"/>
        <end position="254"/>
    </location>
</feature>
<dbReference type="AlphaFoldDB" id="A0A9N9W8D5"/>
<feature type="compositionally biased region" description="Basic residues" evidence="1">
    <location>
        <begin position="19"/>
        <end position="30"/>
    </location>
</feature>
<organism evidence="2 3">
    <name type="scientific">Clonostachys solani</name>
    <dbReference type="NCBI Taxonomy" id="160281"/>
    <lineage>
        <taxon>Eukaryota</taxon>
        <taxon>Fungi</taxon>
        <taxon>Dikarya</taxon>
        <taxon>Ascomycota</taxon>
        <taxon>Pezizomycotina</taxon>
        <taxon>Sordariomycetes</taxon>
        <taxon>Hypocreomycetidae</taxon>
        <taxon>Hypocreales</taxon>
        <taxon>Bionectriaceae</taxon>
        <taxon>Clonostachys</taxon>
    </lineage>
</organism>
<keyword evidence="3" id="KW-1185">Reference proteome</keyword>
<name>A0A9N9W8D5_9HYPO</name>